<sequence length="143" mass="15955">MLAYIMEYKEVAKKTINHLYSAHASIRSSGIDPQLIALAELYVSQINGCAYCCAFHAQELRDMGMSQEVIDKIPGYKHSNVFSKKQLLALELAEAVTFLSENIETVKAHLAEYFSEREIVELTASISLMGALNRLRITLGDKA</sequence>
<dbReference type="PATRIC" id="fig|1217691.3.peg.542"/>
<proteinExistence type="predicted"/>
<accession>R8YQH4</accession>
<dbReference type="SUPFAM" id="SSF69118">
    <property type="entry name" value="AhpD-like"/>
    <property type="match status" value="1"/>
</dbReference>
<dbReference type="NCBIfam" id="TIGR00778">
    <property type="entry name" value="ahpD_dom"/>
    <property type="match status" value="1"/>
</dbReference>
<dbReference type="Gene3D" id="1.20.1290.10">
    <property type="entry name" value="AhpD-like"/>
    <property type="match status" value="1"/>
</dbReference>
<feature type="domain" description="Carboxymuconolactone decarboxylase-like" evidence="1">
    <location>
        <begin position="23"/>
        <end position="94"/>
    </location>
</feature>
<dbReference type="AlphaFoldDB" id="R8YQH4"/>
<dbReference type="HOGENOM" id="CLU_082760_6_2_6"/>
<gene>
    <name evidence="2" type="ORF">F931_00545</name>
</gene>
<dbReference type="InterPro" id="IPR003779">
    <property type="entry name" value="CMD-like"/>
</dbReference>
<comment type="caution">
    <text evidence="2">The sequence shown here is derived from an EMBL/GenBank/DDBJ whole genome shotgun (WGS) entry which is preliminary data.</text>
</comment>
<name>R8YQH4_ACIPI</name>
<evidence type="ECO:0000313" key="3">
    <source>
        <dbReference type="Proteomes" id="UP000014024"/>
    </source>
</evidence>
<dbReference type="InterPro" id="IPR029032">
    <property type="entry name" value="AhpD-like"/>
</dbReference>
<evidence type="ECO:0000259" key="1">
    <source>
        <dbReference type="Pfam" id="PF02627"/>
    </source>
</evidence>
<dbReference type="PANTHER" id="PTHR35446">
    <property type="entry name" value="SI:CH211-175M2.5"/>
    <property type="match status" value="1"/>
</dbReference>
<dbReference type="InterPro" id="IPR004675">
    <property type="entry name" value="AhpD_core"/>
</dbReference>
<reference evidence="2 3" key="1">
    <citation type="submission" date="2013-02" db="EMBL/GenBank/DDBJ databases">
        <title>The Genome Sequence of Acinetobacter sp. ANC 4050.</title>
        <authorList>
            <consortium name="The Broad Institute Genome Sequencing Platform"/>
            <consortium name="The Broad Institute Genome Sequencing Center for Infectious Disease"/>
            <person name="Cerqueira G."/>
            <person name="Feldgarden M."/>
            <person name="Courvalin P."/>
            <person name="Perichon B."/>
            <person name="Grillot-Courvalin C."/>
            <person name="Clermont D."/>
            <person name="Rocha E."/>
            <person name="Yoon E.-J."/>
            <person name="Nemec A."/>
            <person name="Walker B."/>
            <person name="Young S.K."/>
            <person name="Zeng Q."/>
            <person name="Gargeya S."/>
            <person name="Fitzgerald M."/>
            <person name="Haas B."/>
            <person name="Abouelleil A."/>
            <person name="Alvarado L."/>
            <person name="Arachchi H.M."/>
            <person name="Berlin A.M."/>
            <person name="Chapman S.B."/>
            <person name="Dewar J."/>
            <person name="Goldberg J."/>
            <person name="Griggs A."/>
            <person name="Gujja S."/>
            <person name="Hansen M."/>
            <person name="Howarth C."/>
            <person name="Imamovic A."/>
            <person name="Larimer J."/>
            <person name="McCowan C."/>
            <person name="Murphy C."/>
            <person name="Neiman D."/>
            <person name="Pearson M."/>
            <person name="Priest M."/>
            <person name="Roberts A."/>
            <person name="Saif S."/>
            <person name="Shea T."/>
            <person name="Sisk P."/>
            <person name="Sykes S."/>
            <person name="Wortman J."/>
            <person name="Nusbaum C."/>
            <person name="Birren B."/>
        </authorList>
    </citation>
    <scope>NUCLEOTIDE SEQUENCE [LARGE SCALE GENOMIC DNA]</scope>
    <source>
        <strain evidence="2 3">ANC 4050</strain>
    </source>
</reference>
<dbReference type="Proteomes" id="UP000014024">
    <property type="component" value="Unassembled WGS sequence"/>
</dbReference>
<dbReference type="EMBL" id="APQM01000001">
    <property type="protein sequence ID" value="EOQ71479.1"/>
    <property type="molecule type" value="Genomic_DNA"/>
</dbReference>
<dbReference type="GO" id="GO:0051920">
    <property type="term" value="F:peroxiredoxin activity"/>
    <property type="evidence" value="ECO:0007669"/>
    <property type="project" value="InterPro"/>
</dbReference>
<dbReference type="Pfam" id="PF02627">
    <property type="entry name" value="CMD"/>
    <property type="match status" value="1"/>
</dbReference>
<protein>
    <recommendedName>
        <fullName evidence="1">Carboxymuconolactone decarboxylase-like domain-containing protein</fullName>
    </recommendedName>
</protein>
<dbReference type="PANTHER" id="PTHR35446:SF2">
    <property type="entry name" value="CARBOXYMUCONOLACTONE DECARBOXYLASE-LIKE DOMAIN-CONTAINING PROTEIN"/>
    <property type="match status" value="1"/>
</dbReference>
<evidence type="ECO:0000313" key="2">
    <source>
        <dbReference type="EMBL" id="EOQ71479.1"/>
    </source>
</evidence>
<organism evidence="2 3">
    <name type="scientific">Acinetobacter pittii ANC 4050</name>
    <dbReference type="NCBI Taxonomy" id="1217691"/>
    <lineage>
        <taxon>Bacteria</taxon>
        <taxon>Pseudomonadati</taxon>
        <taxon>Pseudomonadota</taxon>
        <taxon>Gammaproteobacteria</taxon>
        <taxon>Moraxellales</taxon>
        <taxon>Moraxellaceae</taxon>
        <taxon>Acinetobacter</taxon>
        <taxon>Acinetobacter calcoaceticus/baumannii complex</taxon>
    </lineage>
</organism>